<dbReference type="SUPFAM" id="SSF53756">
    <property type="entry name" value="UDP-Glycosyltransferase/glycogen phosphorylase"/>
    <property type="match status" value="1"/>
</dbReference>
<dbReference type="Proteomes" id="UP000198891">
    <property type="component" value="Unassembled WGS sequence"/>
</dbReference>
<keyword evidence="1" id="KW-0808">Transferase</keyword>
<dbReference type="OrthoDB" id="9801609at2"/>
<name>A0A1H3SMU6_9MICO</name>
<proteinExistence type="predicted"/>
<gene>
    <name evidence="1" type="ORF">SAMN05216554_3511</name>
</gene>
<dbReference type="RefSeq" id="WP_092556234.1">
    <property type="nucleotide sequence ID" value="NZ_FNPZ01000004.1"/>
</dbReference>
<keyword evidence="2" id="KW-1185">Reference proteome</keyword>
<protein>
    <submittedName>
        <fullName evidence="1">Glycosyltransferase involved in cell wall bisynthesis</fullName>
    </submittedName>
</protein>
<organism evidence="1 2">
    <name type="scientific">Herbiconiux ginsengi</name>
    <dbReference type="NCBI Taxonomy" id="381665"/>
    <lineage>
        <taxon>Bacteria</taxon>
        <taxon>Bacillati</taxon>
        <taxon>Actinomycetota</taxon>
        <taxon>Actinomycetes</taxon>
        <taxon>Micrococcales</taxon>
        <taxon>Microbacteriaceae</taxon>
        <taxon>Herbiconiux</taxon>
    </lineage>
</organism>
<dbReference type="PANTHER" id="PTHR46401">
    <property type="entry name" value="GLYCOSYLTRANSFERASE WBBK-RELATED"/>
    <property type="match status" value="1"/>
</dbReference>
<sequence length="362" mass="40236">MRVLFDAFWWVNGPVSNRQVLHEIVLAWSQQFPQDELVLAVRGRDIDVVRATFDPSVELVATRLAPQGISAILELPFLARRVKADVTFSHNFTPLFGTSAVFLHDVLFVTNPEWFTRKELLYFSLMPFTSRFADVVLTSSHSEAARIRTNIRGPKKVVPVGLAMNRELQTLEGVRPDLNARPGHFILTVGRLNVRKNLEFTCTAALASDRVSPTFPLVIAGGYQGRSTVLSDEIRRGVEDGRIVFLGHVSNPELVWLYRNAAAFVFMTLDEGFGLPPLEAKWFGTPVVTSDIPVMKEVAGSSASFVDPRDEPALSRALNQVQPRNGAKTEDDGRYSWPNVVRAIRGEMASLIAQRSKAAHGN</sequence>
<dbReference type="STRING" id="381665.SAMN05216554_3511"/>
<dbReference type="GO" id="GO:0016757">
    <property type="term" value="F:glycosyltransferase activity"/>
    <property type="evidence" value="ECO:0007669"/>
    <property type="project" value="TreeGrafter"/>
</dbReference>
<dbReference type="Pfam" id="PF13692">
    <property type="entry name" value="Glyco_trans_1_4"/>
    <property type="match status" value="1"/>
</dbReference>
<dbReference type="AlphaFoldDB" id="A0A1H3SMU6"/>
<evidence type="ECO:0000313" key="2">
    <source>
        <dbReference type="Proteomes" id="UP000198891"/>
    </source>
</evidence>
<reference evidence="1 2" key="1">
    <citation type="submission" date="2016-10" db="EMBL/GenBank/DDBJ databases">
        <authorList>
            <person name="de Groot N.N."/>
        </authorList>
    </citation>
    <scope>NUCLEOTIDE SEQUENCE [LARGE SCALE GENOMIC DNA]</scope>
    <source>
        <strain evidence="1 2">CGMCC 4.3491</strain>
    </source>
</reference>
<dbReference type="PANTHER" id="PTHR46401:SF8">
    <property type="entry name" value="BLL6006 PROTEIN"/>
    <property type="match status" value="1"/>
</dbReference>
<evidence type="ECO:0000313" key="1">
    <source>
        <dbReference type="EMBL" id="SDZ39306.1"/>
    </source>
</evidence>
<dbReference type="CDD" id="cd03809">
    <property type="entry name" value="GT4_MtfB-like"/>
    <property type="match status" value="1"/>
</dbReference>
<dbReference type="EMBL" id="FNPZ01000004">
    <property type="protein sequence ID" value="SDZ39306.1"/>
    <property type="molecule type" value="Genomic_DNA"/>
</dbReference>
<dbReference type="Gene3D" id="3.40.50.2000">
    <property type="entry name" value="Glycogen Phosphorylase B"/>
    <property type="match status" value="2"/>
</dbReference>
<accession>A0A1H3SMU6</accession>